<evidence type="ECO:0000256" key="2">
    <source>
        <dbReference type="ARBA" id="ARBA00022574"/>
    </source>
</evidence>
<dbReference type="KEGG" id="zju:125422449"/>
<dbReference type="RefSeq" id="XP_015891792.3">
    <property type="nucleotide sequence ID" value="XM_016036306.4"/>
</dbReference>
<dbReference type="PANTHER" id="PTHR22652">
    <property type="entry name" value="NUCLEOPORIN NUP43"/>
    <property type="match status" value="1"/>
</dbReference>
<dbReference type="PANTHER" id="PTHR22652:SF0">
    <property type="entry name" value="NUCLEOPORIN NUP43"/>
    <property type="match status" value="1"/>
</dbReference>
<evidence type="ECO:0000256" key="3">
    <source>
        <dbReference type="ARBA" id="ARBA00022737"/>
    </source>
</evidence>
<dbReference type="GeneID" id="125422449"/>
<comment type="subcellular location">
    <subcellularLocation>
        <location evidence="1">Nucleus</location>
    </subcellularLocation>
</comment>
<evidence type="ECO:0000256" key="4">
    <source>
        <dbReference type="ARBA" id="ARBA00023242"/>
    </source>
</evidence>
<keyword evidence="5" id="KW-1185">Reference proteome</keyword>
<evidence type="ECO:0000313" key="6">
    <source>
        <dbReference type="RefSeq" id="XP_015891792.3"/>
    </source>
</evidence>
<dbReference type="InParanoid" id="A0A6P4ARR3"/>
<dbReference type="Gene3D" id="2.130.10.10">
    <property type="entry name" value="YVTN repeat-like/Quinoprotein amine dehydrogenase"/>
    <property type="match status" value="1"/>
</dbReference>
<dbReference type="FunCoup" id="A0A6P4ARR3">
    <property type="interactions" value="538"/>
</dbReference>
<reference evidence="6" key="2">
    <citation type="submission" date="2025-08" db="UniProtKB">
        <authorList>
            <consortium name="RefSeq"/>
        </authorList>
    </citation>
    <scope>IDENTIFICATION</scope>
    <source>
        <tissue evidence="6">Seedling</tissue>
    </source>
</reference>
<dbReference type="SUPFAM" id="SSF50978">
    <property type="entry name" value="WD40 repeat-like"/>
    <property type="match status" value="1"/>
</dbReference>
<evidence type="ECO:0000256" key="1">
    <source>
        <dbReference type="ARBA" id="ARBA00004123"/>
    </source>
</evidence>
<organism evidence="5 6">
    <name type="scientific">Ziziphus jujuba</name>
    <name type="common">Chinese jujube</name>
    <name type="synonym">Ziziphus sativa</name>
    <dbReference type="NCBI Taxonomy" id="326968"/>
    <lineage>
        <taxon>Eukaryota</taxon>
        <taxon>Viridiplantae</taxon>
        <taxon>Streptophyta</taxon>
        <taxon>Embryophyta</taxon>
        <taxon>Tracheophyta</taxon>
        <taxon>Spermatophyta</taxon>
        <taxon>Magnoliopsida</taxon>
        <taxon>eudicotyledons</taxon>
        <taxon>Gunneridae</taxon>
        <taxon>Pentapetalae</taxon>
        <taxon>rosids</taxon>
        <taxon>fabids</taxon>
        <taxon>Rosales</taxon>
        <taxon>Rhamnaceae</taxon>
        <taxon>Paliureae</taxon>
        <taxon>Ziziphus</taxon>
    </lineage>
</organism>
<dbReference type="GO" id="GO:0031080">
    <property type="term" value="C:nuclear pore outer ring"/>
    <property type="evidence" value="ECO:0007669"/>
    <property type="project" value="TreeGrafter"/>
</dbReference>
<sequence>MAVTALSESPQVHRFPQSKYVDAVRWLPPVLPLKRFAVVAFFDTDSDSDPYFIEIQSLSSNPLNLNSHSSWVSPSRISSLKTSQSHYVPLVVAGTFAGSLHVLSAGSVDRASLEPVLSVPEKVMHNGPVSCLDLMDGGVECVIVGEDGRVNLVSIGDSRLNHRRVFDSSGLVSYTAAKWGSSTEFATGGYGFSLQWWDQRKPDGAVSQFKGSWAQRKTSGIVHSIDIHPSRKHTCLAGGSLGTVFAWDLRWPQQPIVLSGLGAGNTEHSPSESEVWEVQYDRFAKSSNVGNISSSRILPAMICSEDGILSVVEQGEEPIELLAEPCAINSFDIDRQNPSDVICSLEWESVAILTRPKNG</sequence>
<dbReference type="InterPro" id="IPR015943">
    <property type="entry name" value="WD40/YVTN_repeat-like_dom_sf"/>
</dbReference>
<dbReference type="Proteomes" id="UP001652623">
    <property type="component" value="Chromosome 1"/>
</dbReference>
<keyword evidence="4" id="KW-0539">Nucleus</keyword>
<dbReference type="AlphaFoldDB" id="A0A6P4ARR3"/>
<protein>
    <submittedName>
        <fullName evidence="6">Nuclear pore complex protein NUP43</fullName>
    </submittedName>
</protein>
<dbReference type="FunFam" id="2.130.10.10:FF:000683">
    <property type="entry name" value="WD-40 repeat protein family"/>
    <property type="match status" value="1"/>
</dbReference>
<name>A0A6P4ARR3_ZIZJJ</name>
<keyword evidence="2" id="KW-0853">WD repeat</keyword>
<gene>
    <name evidence="6" type="primary">LOC125422449</name>
</gene>
<keyword evidence="3" id="KW-0677">Repeat</keyword>
<accession>A0A6P4ARR3</accession>
<dbReference type="InterPro" id="IPR036322">
    <property type="entry name" value="WD40_repeat_dom_sf"/>
</dbReference>
<reference evidence="5" key="1">
    <citation type="submission" date="2025-05" db="UniProtKB">
        <authorList>
            <consortium name="RefSeq"/>
        </authorList>
    </citation>
    <scope>NUCLEOTIDE SEQUENCE [LARGE SCALE GENOMIC DNA]</scope>
</reference>
<proteinExistence type="predicted"/>
<evidence type="ECO:0000313" key="5">
    <source>
        <dbReference type="Proteomes" id="UP001652623"/>
    </source>
</evidence>